<dbReference type="EC" id="2.4.-.-" evidence="3"/>
<gene>
    <name evidence="3" type="ORF">QEJ78_09395</name>
    <name evidence="2" type="ORF">SAMN02983011_02008</name>
</gene>
<dbReference type="PANTHER" id="PTHR22916">
    <property type="entry name" value="GLYCOSYLTRANSFERASE"/>
    <property type="match status" value="1"/>
</dbReference>
<dbReference type="SUPFAM" id="SSF53448">
    <property type="entry name" value="Nucleotide-diphospho-sugar transferases"/>
    <property type="match status" value="1"/>
</dbReference>
<feature type="domain" description="Glycosyltransferase 2-like" evidence="1">
    <location>
        <begin position="6"/>
        <end position="147"/>
    </location>
</feature>
<dbReference type="EMBL" id="FMXC01000032">
    <property type="protein sequence ID" value="SDA66369.1"/>
    <property type="molecule type" value="Genomic_DNA"/>
</dbReference>
<dbReference type="InterPro" id="IPR029044">
    <property type="entry name" value="Nucleotide-diphossugar_trans"/>
</dbReference>
<dbReference type="CDD" id="cd00761">
    <property type="entry name" value="Glyco_tranf_GTA_type"/>
    <property type="match status" value="1"/>
</dbReference>
<dbReference type="Proteomes" id="UP000181860">
    <property type="component" value="Unassembled WGS sequence"/>
</dbReference>
<proteinExistence type="predicted"/>
<dbReference type="EMBL" id="CP123735">
    <property type="protein sequence ID" value="WGO85555.1"/>
    <property type="molecule type" value="Genomic_DNA"/>
</dbReference>
<protein>
    <submittedName>
        <fullName evidence="2 3">Glycosyltransferase</fullName>
        <ecNumber evidence="3">2.4.-.-</ecNumber>
    </submittedName>
</protein>
<evidence type="ECO:0000313" key="4">
    <source>
        <dbReference type="Proteomes" id="UP000181860"/>
    </source>
</evidence>
<reference evidence="3" key="2">
    <citation type="journal article" date="2022" name="Food Funct.">
        <title>Lactobacillus kefiranofaciens ZW18 from Kefir enhances the anti-tumor effect of anti-programmed cell death 1 (PD-1) immunotherapy by modulating the gut microbiota.</title>
        <authorList>
            <person name="Zhao J."/>
            <person name="Wang Y."/>
            <person name="Wang J."/>
            <person name="Lv M."/>
            <person name="Zhou C."/>
            <person name="Jia L."/>
            <person name="Geng W."/>
        </authorList>
    </citation>
    <scope>NUCLEOTIDE SEQUENCE</scope>
    <source>
        <strain evidence="3">ZW18</strain>
    </source>
</reference>
<evidence type="ECO:0000313" key="3">
    <source>
        <dbReference type="EMBL" id="WGO85555.1"/>
    </source>
</evidence>
<dbReference type="Proteomes" id="UP001242513">
    <property type="component" value="Chromosome"/>
</dbReference>
<organism evidence="3 5">
    <name type="scientific">Lactobacillus kefiranofaciens</name>
    <dbReference type="NCBI Taxonomy" id="267818"/>
    <lineage>
        <taxon>Bacteria</taxon>
        <taxon>Bacillati</taxon>
        <taxon>Bacillota</taxon>
        <taxon>Bacilli</taxon>
        <taxon>Lactobacillales</taxon>
        <taxon>Lactobacillaceae</taxon>
        <taxon>Lactobacillus</taxon>
    </lineage>
</organism>
<keyword evidence="3" id="KW-0328">Glycosyltransferase</keyword>
<reference evidence="3" key="3">
    <citation type="submission" date="2023-04" db="EMBL/GenBank/DDBJ databases">
        <authorList>
            <person name="Wang Y."/>
        </authorList>
    </citation>
    <scope>NUCLEOTIDE SEQUENCE</scope>
    <source>
        <strain evidence="3">ZW18</strain>
    </source>
</reference>
<dbReference type="Pfam" id="PF00535">
    <property type="entry name" value="Glycos_transf_2"/>
    <property type="match status" value="1"/>
</dbReference>
<sequence length="341" mass="39462">MNSLVSIVVPIYNVEKYLRKCIESLVDQTYQNIEILLIDDGSTDSSGKICDDYAETYSFVYSFHKANSGLGFTRNYGLERIKGEYVTFVDSDDYLGKNAIKRLVAGLDGKSIDTVIGGYSKVKDNGEVLYTREYTESIFRHESIYQKLFVSMLGSSPNKHNSFRPSVWNSLYSCKIIKKNSIIFASERKLISEDIVWDSDYYKFAKGVRIINSSAYYYRANPKSLSKSYRPDRFEKSIYFFMYMVDKLSKLNLANKSFTEARLRLAKTLFINVRSSLSQLEFMPIRKIIKNVREICSNADLNEVIKNYPIDKLAIRQRLFVLLIKHKFILILSILIKVQVI</sequence>
<dbReference type="InterPro" id="IPR001173">
    <property type="entry name" value="Glyco_trans_2-like"/>
</dbReference>
<dbReference type="Gene3D" id="3.90.550.10">
    <property type="entry name" value="Spore Coat Polysaccharide Biosynthesis Protein SpsA, Chain A"/>
    <property type="match status" value="1"/>
</dbReference>
<name>A0AAX3UDF4_9LACO</name>
<keyword evidence="3" id="KW-0808">Transferase</keyword>
<dbReference type="PANTHER" id="PTHR22916:SF3">
    <property type="entry name" value="UDP-GLCNAC:BETAGAL BETA-1,3-N-ACETYLGLUCOSAMINYLTRANSFERASE-LIKE PROTEIN 1"/>
    <property type="match status" value="1"/>
</dbReference>
<dbReference type="GO" id="GO:0016758">
    <property type="term" value="F:hexosyltransferase activity"/>
    <property type="evidence" value="ECO:0007669"/>
    <property type="project" value="UniProtKB-ARBA"/>
</dbReference>
<reference evidence="2 4" key="1">
    <citation type="submission" date="2016-10" db="EMBL/GenBank/DDBJ databases">
        <authorList>
            <person name="Varghese N."/>
            <person name="Submissions S."/>
        </authorList>
    </citation>
    <scope>NUCLEOTIDE SEQUENCE [LARGE SCALE GENOMIC DNA]</scope>
    <source>
        <strain evidence="2 4">ATCC 43761</strain>
    </source>
</reference>
<accession>A0AAX3UDF4</accession>
<dbReference type="RefSeq" id="WP_013854758.1">
    <property type="nucleotide sequence ID" value="NZ_CP123735.1"/>
</dbReference>
<dbReference type="AlphaFoldDB" id="A0AAX3UDF4"/>
<evidence type="ECO:0000313" key="2">
    <source>
        <dbReference type="EMBL" id="SDA66369.1"/>
    </source>
</evidence>
<evidence type="ECO:0000259" key="1">
    <source>
        <dbReference type="Pfam" id="PF00535"/>
    </source>
</evidence>
<keyword evidence="4" id="KW-1185">Reference proteome</keyword>
<evidence type="ECO:0000313" key="5">
    <source>
        <dbReference type="Proteomes" id="UP001242513"/>
    </source>
</evidence>